<sequence length="185" mass="21057">MIDADLVAASTQACVVFEAVNLSSEEWQVGSKFFADSLCGKHHIEGEVTADGYDFYQPKSTLRVGLASSYRHLVMTYEQGILALNNANYSVTKPTDRHEALIFNVYYHPDGKVWAVVDYNNCPDANLTVMFKSELTQWNWVLYEGDESLTTQKGMDKFNKLIRSKIGKGYLLRDHLRKYAEVKQI</sequence>
<dbReference type="RefSeq" id="WP_220756875.1">
    <property type="nucleotide sequence ID" value="NZ_BPEU01000013.1"/>
</dbReference>
<dbReference type="EMBL" id="BPEU01000013">
    <property type="protein sequence ID" value="GIU40891.1"/>
    <property type="molecule type" value="Genomic_DNA"/>
</dbReference>
<accession>A0ABQ4P095</accession>
<keyword evidence="2" id="KW-1185">Reference proteome</keyword>
<reference evidence="1 2" key="1">
    <citation type="submission" date="2021-05" db="EMBL/GenBank/DDBJ databases">
        <title>Molecular characterization for Shewanella algae harboring chromosomal blaOXA-55-like strains isolated from clinical and environment sample.</title>
        <authorList>
            <person name="Ohama Y."/>
            <person name="Aoki K."/>
            <person name="Harada S."/>
            <person name="Moriya K."/>
            <person name="Ishii Y."/>
            <person name="Tateda K."/>
        </authorList>
    </citation>
    <scope>NUCLEOTIDE SEQUENCE [LARGE SCALE GENOMIC DNA]</scope>
    <source>
        <strain evidence="1 2">MBTL60-118</strain>
    </source>
</reference>
<comment type="caution">
    <text evidence="1">The sequence shown here is derived from an EMBL/GenBank/DDBJ whole genome shotgun (WGS) entry which is preliminary data.</text>
</comment>
<gene>
    <name evidence="1" type="ORF">TUM3794_19910</name>
</gene>
<evidence type="ECO:0000313" key="2">
    <source>
        <dbReference type="Proteomes" id="UP000773469"/>
    </source>
</evidence>
<name>A0ABQ4P095_SHECO</name>
<organism evidence="1 2">
    <name type="scientific">Shewanella colwelliana</name>
    <name type="common">Alteromonas colwelliana</name>
    <dbReference type="NCBI Taxonomy" id="23"/>
    <lineage>
        <taxon>Bacteria</taxon>
        <taxon>Pseudomonadati</taxon>
        <taxon>Pseudomonadota</taxon>
        <taxon>Gammaproteobacteria</taxon>
        <taxon>Alteromonadales</taxon>
        <taxon>Shewanellaceae</taxon>
        <taxon>Shewanella</taxon>
    </lineage>
</organism>
<protein>
    <submittedName>
        <fullName evidence="1">Uncharacterized protein</fullName>
    </submittedName>
</protein>
<evidence type="ECO:0000313" key="1">
    <source>
        <dbReference type="EMBL" id="GIU40891.1"/>
    </source>
</evidence>
<proteinExistence type="predicted"/>
<dbReference type="Proteomes" id="UP000773469">
    <property type="component" value="Unassembled WGS sequence"/>
</dbReference>